<keyword evidence="7 10" id="KW-1133">Transmembrane helix</keyword>
<proteinExistence type="inferred from homology"/>
<dbReference type="FunFam" id="1.20.120.1780:FF:000001">
    <property type="entry name" value="4-hydroxybenzoate octaprenyltransferase"/>
    <property type="match status" value="1"/>
</dbReference>
<protein>
    <recommendedName>
        <fullName evidence="10">4-hydroxybenzoate polyprenyltransferase, mitochondrial</fullName>
        <shortName evidence="10">4-HB polyprenyltransferase</shortName>
        <ecNumber evidence="10">2.5.1.39</ecNumber>
    </recommendedName>
    <alternativeName>
        <fullName evidence="10">Para-hydroxybenzoate--polyprenyltransferase</fullName>
        <shortName evidence="10">PHB:PPT</shortName>
        <shortName evidence="10">PHB:polyprenyltransferase</shortName>
    </alternativeName>
</protein>
<evidence type="ECO:0000256" key="7">
    <source>
        <dbReference type="ARBA" id="ARBA00022989"/>
    </source>
</evidence>
<dbReference type="GO" id="GO:0006744">
    <property type="term" value="P:ubiquinone biosynthetic process"/>
    <property type="evidence" value="ECO:0007669"/>
    <property type="project" value="UniProtKB-UniRule"/>
</dbReference>
<dbReference type="EC" id="2.5.1.39" evidence="10"/>
<evidence type="ECO:0000256" key="6">
    <source>
        <dbReference type="ARBA" id="ARBA00022692"/>
    </source>
</evidence>
<dbReference type="InterPro" id="IPR039653">
    <property type="entry name" value="Prenyltransferase"/>
</dbReference>
<comment type="caution">
    <text evidence="11">The sequence shown here is derived from an EMBL/GenBank/DDBJ whole genome shotgun (WGS) entry which is preliminary data.</text>
</comment>
<evidence type="ECO:0000313" key="14">
    <source>
        <dbReference type="Proteomes" id="UP000663870"/>
    </source>
</evidence>
<keyword evidence="9 10" id="KW-0414">Isoprene biosynthesis</keyword>
<dbReference type="Proteomes" id="UP000663854">
    <property type="component" value="Unassembled WGS sequence"/>
</dbReference>
<gene>
    <name evidence="12" type="ORF">JXQ802_LOCUS33611</name>
    <name evidence="11" type="ORF">PYM288_LOCUS21968</name>
</gene>
<keyword evidence="8 10" id="KW-0472">Membrane</keyword>
<dbReference type="PANTHER" id="PTHR11048:SF28">
    <property type="entry name" value="4-HYDROXYBENZOATE POLYPRENYLTRANSFERASE, MITOCHONDRIAL"/>
    <property type="match status" value="1"/>
</dbReference>
<dbReference type="PROSITE" id="PS00943">
    <property type="entry name" value="UBIA"/>
    <property type="match status" value="1"/>
</dbReference>
<evidence type="ECO:0000256" key="3">
    <source>
        <dbReference type="ARBA" id="ARBA00005179"/>
    </source>
</evidence>
<dbReference type="InterPro" id="IPR044878">
    <property type="entry name" value="UbiA_sf"/>
</dbReference>
<dbReference type="InterPro" id="IPR006370">
    <property type="entry name" value="HB_polyprenyltransferase-like"/>
</dbReference>
<dbReference type="Proteomes" id="UP000663870">
    <property type="component" value="Unassembled WGS sequence"/>
</dbReference>
<keyword evidence="10" id="KW-0831">Ubiquinone biosynthesis</keyword>
<reference evidence="11" key="1">
    <citation type="submission" date="2021-02" db="EMBL/GenBank/DDBJ databases">
        <authorList>
            <person name="Nowell W R."/>
        </authorList>
    </citation>
    <scope>NUCLEOTIDE SEQUENCE</scope>
</reference>
<comment type="pathway">
    <text evidence="3">Secondary metabolite biosynthesis.</text>
</comment>
<comment type="function">
    <text evidence="10">Catalyzes the prenylation of para-hydroxybenzoate (PHB) with an all-trans polyprenyl group. Mediates the second step in the final reaction sequence of coenzyme Q (CoQ) biosynthesis, which is the condensation of the polyisoprenoid side chain with PHB, generating the first membrane-bound Q intermediate.</text>
</comment>
<comment type="catalytic activity">
    <reaction evidence="10">
        <text>an all-trans-polyprenyl diphosphate + 4-hydroxybenzoate = a 4-hydroxy-3-(all-trans-polyprenyl)benzoate + diphosphate</text>
        <dbReference type="Rhea" id="RHEA:44504"/>
        <dbReference type="Rhea" id="RHEA-COMP:9514"/>
        <dbReference type="Rhea" id="RHEA-COMP:9564"/>
        <dbReference type="ChEBI" id="CHEBI:17879"/>
        <dbReference type="ChEBI" id="CHEBI:33019"/>
        <dbReference type="ChEBI" id="CHEBI:58914"/>
        <dbReference type="ChEBI" id="CHEBI:78396"/>
        <dbReference type="EC" id="2.5.1.39"/>
    </reaction>
</comment>
<evidence type="ECO:0000256" key="2">
    <source>
        <dbReference type="ARBA" id="ARBA00004141"/>
    </source>
</evidence>
<dbReference type="InterPro" id="IPR000537">
    <property type="entry name" value="UbiA_prenyltransferase"/>
</dbReference>
<dbReference type="Gene3D" id="1.20.120.1780">
    <property type="entry name" value="UbiA prenyltransferase"/>
    <property type="match status" value="1"/>
</dbReference>
<evidence type="ECO:0000256" key="1">
    <source>
        <dbReference type="ARBA" id="ARBA00001946"/>
    </source>
</evidence>
<feature type="transmembrane region" description="Helical" evidence="10">
    <location>
        <begin position="181"/>
        <end position="198"/>
    </location>
</feature>
<feature type="transmembrane region" description="Helical" evidence="10">
    <location>
        <begin position="65"/>
        <end position="83"/>
    </location>
</feature>
<sequence>MIPLLRQSCPLFLRSTITRIPSTTVYVSNASNKNSYSLPRTLFNIIPKPLHPYVRLSRIDKPTGSWVIFLPGAWSIALAGTTLTNLSLIGLFGIGTILMRGAGCTINDLWDKEYDRRVERTKSRPIASGEITIRQGLIWAGVQLSLSFLILIQLNFPTIGIGICSLLPLIIYPIMKRYTNWPQFFLGITLNWSALMGFTAATGAVYPSVIIPLYFAGIAWTLHYDTIYAHQDKRDDLIIGVKSTALLLGENTKLWLRAFSIGMITHLITVGLSVDQTWPYYIGLMGVGYHLHRQIETVNLNDNQSCWNTFVSNRMTGLMIFVCILIGNFCK</sequence>
<keyword evidence="14" id="KW-1185">Reference proteome</keyword>
<dbReference type="FunFam" id="1.10.357.140:FF:000008">
    <property type="entry name" value="4-hydroxybenzoate octaprenyltransferase"/>
    <property type="match status" value="1"/>
</dbReference>
<dbReference type="EMBL" id="CAJNOH010000906">
    <property type="protein sequence ID" value="CAF1146045.1"/>
    <property type="molecule type" value="Genomic_DNA"/>
</dbReference>
<feature type="transmembrane region" description="Helical" evidence="10">
    <location>
        <begin position="156"/>
        <end position="174"/>
    </location>
</feature>
<dbReference type="CDD" id="cd13959">
    <property type="entry name" value="PT_UbiA_COQ2"/>
    <property type="match status" value="1"/>
</dbReference>
<dbReference type="NCBIfam" id="TIGR01474">
    <property type="entry name" value="ubiA_proteo"/>
    <property type="match status" value="1"/>
</dbReference>
<comment type="subcellular location">
    <subcellularLocation>
        <location evidence="2">Membrane</location>
        <topology evidence="2">Multi-pass membrane protein</topology>
    </subcellularLocation>
    <subcellularLocation>
        <location evidence="10">Mitochondrion inner membrane</location>
        <topology evidence="10">Multi-pass membrane protein</topology>
        <orientation evidence="10">Matrix side</orientation>
    </subcellularLocation>
</comment>
<keyword evidence="10" id="KW-0999">Mitochondrion inner membrane</keyword>
<evidence type="ECO:0000256" key="10">
    <source>
        <dbReference type="HAMAP-Rule" id="MF_03189"/>
    </source>
</evidence>
<evidence type="ECO:0000313" key="13">
    <source>
        <dbReference type="Proteomes" id="UP000663854"/>
    </source>
</evidence>
<dbReference type="HAMAP" id="MF_01635">
    <property type="entry name" value="UbiA"/>
    <property type="match status" value="1"/>
</dbReference>
<organism evidence="11 13">
    <name type="scientific">Rotaria sordida</name>
    <dbReference type="NCBI Taxonomy" id="392033"/>
    <lineage>
        <taxon>Eukaryota</taxon>
        <taxon>Metazoa</taxon>
        <taxon>Spiralia</taxon>
        <taxon>Gnathifera</taxon>
        <taxon>Rotifera</taxon>
        <taxon>Eurotatoria</taxon>
        <taxon>Bdelloidea</taxon>
        <taxon>Philodinida</taxon>
        <taxon>Philodinidae</taxon>
        <taxon>Rotaria</taxon>
    </lineage>
</organism>
<evidence type="ECO:0000313" key="11">
    <source>
        <dbReference type="EMBL" id="CAF1146045.1"/>
    </source>
</evidence>
<dbReference type="GO" id="GO:0008299">
    <property type="term" value="P:isoprenoid biosynthetic process"/>
    <property type="evidence" value="ECO:0007669"/>
    <property type="project" value="UniProtKB-UniRule"/>
</dbReference>
<evidence type="ECO:0000256" key="8">
    <source>
        <dbReference type="ARBA" id="ARBA00023136"/>
    </source>
</evidence>
<comment type="cofactor">
    <cofactor evidence="1 10">
        <name>Mg(2+)</name>
        <dbReference type="ChEBI" id="CHEBI:18420"/>
    </cofactor>
</comment>
<dbReference type="Pfam" id="PF01040">
    <property type="entry name" value="UbiA"/>
    <property type="match status" value="1"/>
</dbReference>
<comment type="similarity">
    <text evidence="4 10">Belongs to the UbiA prenyltransferase family.</text>
</comment>
<dbReference type="Gene3D" id="1.10.357.140">
    <property type="entry name" value="UbiA prenyltransferase"/>
    <property type="match status" value="1"/>
</dbReference>
<evidence type="ECO:0000256" key="5">
    <source>
        <dbReference type="ARBA" id="ARBA00022679"/>
    </source>
</evidence>
<evidence type="ECO:0000256" key="4">
    <source>
        <dbReference type="ARBA" id="ARBA00005985"/>
    </source>
</evidence>
<dbReference type="GO" id="GO:0008412">
    <property type="term" value="F:4-hydroxybenzoate polyprenyltransferase activity"/>
    <property type="evidence" value="ECO:0007669"/>
    <property type="project" value="UniProtKB-EC"/>
</dbReference>
<accession>A0A814SDR9</accession>
<dbReference type="InterPro" id="IPR030470">
    <property type="entry name" value="UbiA_prenylTrfase_CS"/>
</dbReference>
<evidence type="ECO:0000256" key="9">
    <source>
        <dbReference type="ARBA" id="ARBA00023229"/>
    </source>
</evidence>
<dbReference type="GO" id="GO:0005743">
    <property type="term" value="C:mitochondrial inner membrane"/>
    <property type="evidence" value="ECO:0007669"/>
    <property type="project" value="UniProtKB-SubCell"/>
</dbReference>
<dbReference type="PANTHER" id="PTHR11048">
    <property type="entry name" value="PRENYLTRANSFERASES"/>
    <property type="match status" value="1"/>
</dbReference>
<dbReference type="AlphaFoldDB" id="A0A814SDR9"/>
<dbReference type="UniPathway" id="UPA00232"/>
<dbReference type="EMBL" id="CAJNOL010001546">
    <property type="protein sequence ID" value="CAF1379753.1"/>
    <property type="molecule type" value="Genomic_DNA"/>
</dbReference>
<keyword evidence="10" id="KW-0496">Mitochondrion</keyword>
<keyword evidence="6 10" id="KW-0812">Transmembrane</keyword>
<keyword evidence="5 10" id="KW-0808">Transferase</keyword>
<evidence type="ECO:0000313" key="12">
    <source>
        <dbReference type="EMBL" id="CAF1379753.1"/>
    </source>
</evidence>
<name>A0A814SDR9_9BILA</name>
<comment type="pathway">
    <text evidence="10">Cofactor biosynthesis; ubiquinone biosynthesis.</text>
</comment>